<dbReference type="SUPFAM" id="SSF53167">
    <property type="entry name" value="Purine and uridine phosphorylases"/>
    <property type="match status" value="1"/>
</dbReference>
<protein>
    <recommendedName>
        <fullName evidence="3">Uridine phosphorylase</fullName>
        <ecNumber evidence="2">2.4.2.3</ecNumber>
    </recommendedName>
</protein>
<dbReference type="OrthoDB" id="5296640at2"/>
<dbReference type="PANTHER" id="PTHR43691:SF11">
    <property type="entry name" value="FI09636P-RELATED"/>
    <property type="match status" value="1"/>
</dbReference>
<gene>
    <name evidence="8" type="ORF">BSQ33_15805</name>
</gene>
<proteinExistence type="inferred from homology"/>
<evidence type="ECO:0000256" key="1">
    <source>
        <dbReference type="ARBA" id="ARBA00010456"/>
    </source>
</evidence>
<evidence type="ECO:0000256" key="3">
    <source>
        <dbReference type="ARBA" id="ARBA00021980"/>
    </source>
</evidence>
<keyword evidence="4" id="KW-0328">Glycosyltransferase</keyword>
<dbReference type="KEGG" id="vga:BSQ33_15805"/>
<comment type="catalytic activity">
    <reaction evidence="6">
        <text>uridine + phosphate = alpha-D-ribose 1-phosphate + uracil</text>
        <dbReference type="Rhea" id="RHEA:24388"/>
        <dbReference type="ChEBI" id="CHEBI:16704"/>
        <dbReference type="ChEBI" id="CHEBI:17568"/>
        <dbReference type="ChEBI" id="CHEBI:43474"/>
        <dbReference type="ChEBI" id="CHEBI:57720"/>
        <dbReference type="EC" id="2.4.2.3"/>
    </reaction>
</comment>
<reference evidence="8 9" key="1">
    <citation type="submission" date="2016-12" db="EMBL/GenBank/DDBJ databases">
        <authorList>
            <person name="Song W.-J."/>
            <person name="Kurnit D.M."/>
        </authorList>
    </citation>
    <scope>NUCLEOTIDE SEQUENCE [LARGE SCALE GENOMIC DNA]</scope>
    <source>
        <strain evidence="8 9">ATCC 43942</strain>
    </source>
</reference>
<sequence length="241" mass="26058">MIQPHIHVDSQQIAERVIVCGDPARAARIASWCEGGEHLSTNREFSVYSAWFQGVKVTICSTGIGAPSMLIALEELKQCGATHIIRVGSAGALQNHVGLGELIIAEGAVRDDGGSLSYLPQSYPAVADLALTMRLLDVAGKLKAAHHLGLVRSHDSFYTDEEMQICQFWHQRGILAADMETSALLAVGRYRGLKVASVLNNVVLYEQDVQQGIAQFNQAEADMMQGEKLSALIALEALVSF</sequence>
<dbReference type="GO" id="GO:0005829">
    <property type="term" value="C:cytosol"/>
    <property type="evidence" value="ECO:0007669"/>
    <property type="project" value="TreeGrafter"/>
</dbReference>
<evidence type="ECO:0000313" key="8">
    <source>
        <dbReference type="EMBL" id="ASA57256.1"/>
    </source>
</evidence>
<dbReference type="AlphaFoldDB" id="A0A1Z2SJC8"/>
<evidence type="ECO:0000313" key="9">
    <source>
        <dbReference type="Proteomes" id="UP000196708"/>
    </source>
</evidence>
<dbReference type="PANTHER" id="PTHR43691">
    <property type="entry name" value="URIDINE PHOSPHORYLASE"/>
    <property type="match status" value="1"/>
</dbReference>
<name>A0A1Z2SJC8_VIBGA</name>
<evidence type="ECO:0000256" key="2">
    <source>
        <dbReference type="ARBA" id="ARBA00011888"/>
    </source>
</evidence>
<organism evidence="8 9">
    <name type="scientific">Vibrio gazogenes</name>
    <dbReference type="NCBI Taxonomy" id="687"/>
    <lineage>
        <taxon>Bacteria</taxon>
        <taxon>Pseudomonadati</taxon>
        <taxon>Pseudomonadota</taxon>
        <taxon>Gammaproteobacteria</taxon>
        <taxon>Vibrionales</taxon>
        <taxon>Vibrionaceae</taxon>
        <taxon>Vibrio</taxon>
    </lineage>
</organism>
<evidence type="ECO:0000259" key="7">
    <source>
        <dbReference type="Pfam" id="PF01048"/>
    </source>
</evidence>
<feature type="domain" description="Nucleoside phosphorylase" evidence="7">
    <location>
        <begin position="16"/>
        <end position="198"/>
    </location>
</feature>
<accession>A0A1Z2SJC8</accession>
<dbReference type="CDD" id="cd17767">
    <property type="entry name" value="UP_EcUdp-like"/>
    <property type="match status" value="1"/>
</dbReference>
<dbReference type="GO" id="GO:0009164">
    <property type="term" value="P:nucleoside catabolic process"/>
    <property type="evidence" value="ECO:0007669"/>
    <property type="project" value="UniProtKB-ARBA"/>
</dbReference>
<evidence type="ECO:0000256" key="5">
    <source>
        <dbReference type="ARBA" id="ARBA00022679"/>
    </source>
</evidence>
<dbReference type="Proteomes" id="UP000196708">
    <property type="component" value="Chromosome 2"/>
</dbReference>
<comment type="similarity">
    <text evidence="1">Belongs to the PNP/UDP phosphorylase family.</text>
</comment>
<keyword evidence="5" id="KW-0808">Transferase</keyword>
<dbReference type="InterPro" id="IPR035994">
    <property type="entry name" value="Nucleoside_phosphorylase_sf"/>
</dbReference>
<dbReference type="Pfam" id="PF01048">
    <property type="entry name" value="PNP_UDP_1"/>
    <property type="match status" value="1"/>
</dbReference>
<dbReference type="EMBL" id="CP018836">
    <property type="protein sequence ID" value="ASA57256.1"/>
    <property type="molecule type" value="Genomic_DNA"/>
</dbReference>
<dbReference type="Gene3D" id="3.40.50.1580">
    <property type="entry name" value="Nucleoside phosphorylase domain"/>
    <property type="match status" value="1"/>
</dbReference>
<dbReference type="InterPro" id="IPR000845">
    <property type="entry name" value="Nucleoside_phosphorylase_d"/>
</dbReference>
<dbReference type="PROSITE" id="PS01232">
    <property type="entry name" value="PNP_UDP_1"/>
    <property type="match status" value="1"/>
</dbReference>
<dbReference type="GO" id="GO:0004850">
    <property type="term" value="F:uridine phosphorylase activity"/>
    <property type="evidence" value="ECO:0007669"/>
    <property type="project" value="UniProtKB-EC"/>
</dbReference>
<dbReference type="EC" id="2.4.2.3" evidence="2"/>
<evidence type="ECO:0000256" key="6">
    <source>
        <dbReference type="ARBA" id="ARBA00048447"/>
    </source>
</evidence>
<dbReference type="RefSeq" id="WP_088134614.1">
    <property type="nucleotide sequence ID" value="NZ_CP018836.1"/>
</dbReference>
<evidence type="ECO:0000256" key="4">
    <source>
        <dbReference type="ARBA" id="ARBA00022676"/>
    </source>
</evidence>
<dbReference type="InterPro" id="IPR018016">
    <property type="entry name" value="Nucleoside_phosphorylase_CS"/>
</dbReference>